<dbReference type="GO" id="GO:0003723">
    <property type="term" value="F:RNA binding"/>
    <property type="evidence" value="ECO:0007669"/>
    <property type="project" value="InterPro"/>
</dbReference>
<comment type="caution">
    <text evidence="6">The sequence shown here is derived from an EMBL/GenBank/DDBJ whole genome shotgun (WGS) entry which is preliminary data.</text>
</comment>
<keyword evidence="7" id="KW-1185">Reference proteome</keyword>
<dbReference type="FunFam" id="1.25.40.10:FF:000280">
    <property type="entry name" value="Pentatricopeptide repeat-containing protein"/>
    <property type="match status" value="1"/>
</dbReference>
<dbReference type="FunFam" id="1.25.40.10:FF:000031">
    <property type="entry name" value="Pentatricopeptide repeat-containing protein mitochondrial"/>
    <property type="match status" value="1"/>
</dbReference>
<dbReference type="NCBIfam" id="TIGR00756">
    <property type="entry name" value="PPR"/>
    <property type="match status" value="8"/>
</dbReference>
<dbReference type="AlphaFoldDB" id="A0A200PMI1"/>
<feature type="repeat" description="PPR" evidence="5">
    <location>
        <begin position="317"/>
        <end position="351"/>
    </location>
</feature>
<dbReference type="Pfam" id="PF13041">
    <property type="entry name" value="PPR_2"/>
    <property type="match status" value="6"/>
</dbReference>
<dbReference type="FunFam" id="1.25.40.10:FF:000688">
    <property type="entry name" value="Pentatricopeptide repeat-containing protein"/>
    <property type="match status" value="1"/>
</dbReference>
<dbReference type="Proteomes" id="UP000195402">
    <property type="component" value="Unassembled WGS sequence"/>
</dbReference>
<evidence type="ECO:0000256" key="4">
    <source>
        <dbReference type="ARBA" id="ARBA00061659"/>
    </source>
</evidence>
<dbReference type="InterPro" id="IPR046848">
    <property type="entry name" value="E_motif"/>
</dbReference>
<dbReference type="InterPro" id="IPR011990">
    <property type="entry name" value="TPR-like_helical_dom_sf"/>
</dbReference>
<dbReference type="FunFam" id="1.25.40.10:FF:000442">
    <property type="entry name" value="Pentatricopeptide repeat-containing protein At3g49710"/>
    <property type="match status" value="1"/>
</dbReference>
<dbReference type="FunCoup" id="A0A200PMI1">
    <property type="interactions" value="286"/>
</dbReference>
<feature type="repeat" description="PPR" evidence="5">
    <location>
        <begin position="202"/>
        <end position="236"/>
    </location>
</feature>
<dbReference type="OrthoDB" id="185373at2759"/>
<dbReference type="PANTHER" id="PTHR47926:SF343">
    <property type="entry name" value="PENTACOTRIPEPTIDE-REPEAT REGION OF PRORP DOMAIN-CONTAINING PROTEIN"/>
    <property type="match status" value="1"/>
</dbReference>
<feature type="repeat" description="PPR" evidence="5">
    <location>
        <begin position="383"/>
        <end position="417"/>
    </location>
</feature>
<accession>A0A200PMI1</accession>
<dbReference type="Pfam" id="PF01535">
    <property type="entry name" value="PPR"/>
    <property type="match status" value="3"/>
</dbReference>
<reference evidence="6 7" key="1">
    <citation type="journal article" date="2017" name="Mol. Plant">
        <title>The Genome of Medicinal Plant Macleaya cordata Provides New Insights into Benzylisoquinoline Alkaloids Metabolism.</title>
        <authorList>
            <person name="Liu X."/>
            <person name="Liu Y."/>
            <person name="Huang P."/>
            <person name="Ma Y."/>
            <person name="Qing Z."/>
            <person name="Tang Q."/>
            <person name="Cao H."/>
            <person name="Cheng P."/>
            <person name="Zheng Y."/>
            <person name="Yuan Z."/>
            <person name="Zhou Y."/>
            <person name="Liu J."/>
            <person name="Tang Z."/>
            <person name="Zhuo Y."/>
            <person name="Zhang Y."/>
            <person name="Yu L."/>
            <person name="Huang J."/>
            <person name="Yang P."/>
            <person name="Peng Q."/>
            <person name="Zhang J."/>
            <person name="Jiang W."/>
            <person name="Zhang Z."/>
            <person name="Lin K."/>
            <person name="Ro D.K."/>
            <person name="Chen X."/>
            <person name="Xiong X."/>
            <person name="Shang Y."/>
            <person name="Huang S."/>
            <person name="Zeng J."/>
        </authorList>
    </citation>
    <scope>NUCLEOTIDE SEQUENCE [LARGE SCALE GENOMIC DNA]</scope>
    <source>
        <strain evidence="7">cv. BLH2017</strain>
        <tissue evidence="6">Root</tissue>
    </source>
</reference>
<gene>
    <name evidence="6" type="ORF">BVC80_7861g1</name>
</gene>
<dbReference type="Gene3D" id="1.25.40.10">
    <property type="entry name" value="Tetratricopeptide repeat domain"/>
    <property type="match status" value="5"/>
</dbReference>
<dbReference type="FunFam" id="1.25.40.10:FF:000381">
    <property type="entry name" value="Pentatricopeptide repeat-containing protein"/>
    <property type="match status" value="1"/>
</dbReference>
<protein>
    <submittedName>
        <fullName evidence="6">Pentatricopeptide repeat</fullName>
    </submittedName>
</protein>
<evidence type="ECO:0000313" key="7">
    <source>
        <dbReference type="Proteomes" id="UP000195402"/>
    </source>
</evidence>
<organism evidence="6 7">
    <name type="scientific">Macleaya cordata</name>
    <name type="common">Five-seeded plume-poppy</name>
    <name type="synonym">Bocconia cordata</name>
    <dbReference type="NCBI Taxonomy" id="56857"/>
    <lineage>
        <taxon>Eukaryota</taxon>
        <taxon>Viridiplantae</taxon>
        <taxon>Streptophyta</taxon>
        <taxon>Embryophyta</taxon>
        <taxon>Tracheophyta</taxon>
        <taxon>Spermatophyta</taxon>
        <taxon>Magnoliopsida</taxon>
        <taxon>Ranunculales</taxon>
        <taxon>Papaveraceae</taxon>
        <taxon>Papaveroideae</taxon>
        <taxon>Macleaya</taxon>
    </lineage>
</organism>
<evidence type="ECO:0000256" key="2">
    <source>
        <dbReference type="ARBA" id="ARBA00022737"/>
    </source>
</evidence>
<evidence type="ECO:0000256" key="3">
    <source>
        <dbReference type="ARBA" id="ARBA00022946"/>
    </source>
</evidence>
<dbReference type="OMA" id="CIDKKAH"/>
<dbReference type="GO" id="GO:0009451">
    <property type="term" value="P:RNA modification"/>
    <property type="evidence" value="ECO:0007669"/>
    <property type="project" value="InterPro"/>
</dbReference>
<feature type="repeat" description="PPR" evidence="5">
    <location>
        <begin position="484"/>
        <end position="518"/>
    </location>
</feature>
<evidence type="ECO:0000313" key="6">
    <source>
        <dbReference type="EMBL" id="OUZ99416.1"/>
    </source>
</evidence>
<dbReference type="FunFam" id="1.25.40.10:FF:000782">
    <property type="entry name" value="Pentatricopeptide repeat-containing protein"/>
    <property type="match status" value="1"/>
</dbReference>
<dbReference type="EMBL" id="MVGT01004476">
    <property type="protein sequence ID" value="OUZ99416.1"/>
    <property type="molecule type" value="Genomic_DNA"/>
</dbReference>
<dbReference type="PANTHER" id="PTHR47926">
    <property type="entry name" value="PENTATRICOPEPTIDE REPEAT-CONTAINING PROTEIN"/>
    <property type="match status" value="1"/>
</dbReference>
<evidence type="ECO:0000256" key="5">
    <source>
        <dbReference type="PROSITE-ProRule" id="PRU00708"/>
    </source>
</evidence>
<name>A0A200PMI1_MACCD</name>
<comment type="similarity">
    <text evidence="1">Belongs to the PPR family. PCMP-H subfamily.</text>
</comment>
<dbReference type="PROSITE" id="PS51257">
    <property type="entry name" value="PROKAR_LIPOPROTEIN"/>
    <property type="match status" value="1"/>
</dbReference>
<feature type="repeat" description="PPR" evidence="5">
    <location>
        <begin position="554"/>
        <end position="584"/>
    </location>
</feature>
<evidence type="ECO:0000256" key="1">
    <source>
        <dbReference type="ARBA" id="ARBA00006643"/>
    </source>
</evidence>
<feature type="repeat" description="PPR" evidence="5">
    <location>
        <begin position="101"/>
        <end position="135"/>
    </location>
</feature>
<sequence>MQSKVTYLANLLQSCIDRKAHIAGKILHSQILRNGFFPDIFLSNRLIEFYSVCNNLESSRKVFDKMPGKNVYSWNAIVGAFSKTGYAEDAYNLFVKMPERNTVSFNTVLGALVRNGFEEKALQLYYVMKGEGFIPTHFTFTSVLSACGSSVDVEQGRRCHGYVIKVGLDHNMYVENALVGMYAKCGSISSAIRAFNEMSRPNEVSFTAMMGGLAQTDQIDEASQMFVKMHRRGIRIDQVAFSSILGVCAKGELCESSFSNRNSCFSVNLYGQQVHGLIMKLGFETDLHVGNSLIDMYSKHGNMVKAEMVFANLPVVNVVSWNVLIAGYGQEGQADKALELLQLMGLHGFQPDEVTYVSTLGACVKSGDIETGRQMFDRLSSPGISSWNAILSGYSQKGNYEEAIQLFRDMQFLNVRPDRTTLASILSSCAGMGLLMCGKEVHTVSTKEDLHDDIFVSSGLVDMYSKCGNIDTARCIFYRMPERDIVCWNSMITGFTLHSLNKEAFTFFKQMRENGMSPTQFSYASVLNSCSRLASLSQGKQIHAQITKDGYTNDVFVGSALIDVYSKCGDVDGARQFFDKMQNRGIVAWNEMIHGYAQSGSGDKAVELFEDLIQSGEKPDVITFIAVLTACSHSGLVDAGITILDSMEREHLVEPSVDHYTCIVDSLGRAGRFVEAEVLIDKMPCKDDPIIWEVLLSSCRVHANADLARRAAEQLFHLDPQNPAPYVLLSNIYASLGRWDDASAVRALMSERGVVKNPGYSWIEFQDGVQTFMVDDDLRMVDDKLRSVNDRTQLYLGTELDVSRAETCTA</sequence>
<keyword evidence="3" id="KW-0809">Transit peptide</keyword>
<dbReference type="InterPro" id="IPR002885">
    <property type="entry name" value="PPR_rpt"/>
</dbReference>
<feature type="repeat" description="PPR" evidence="5">
    <location>
        <begin position="70"/>
        <end position="100"/>
    </location>
</feature>
<dbReference type="Pfam" id="PF20431">
    <property type="entry name" value="E_motif"/>
    <property type="match status" value="1"/>
</dbReference>
<dbReference type="PROSITE" id="PS51375">
    <property type="entry name" value="PPR"/>
    <property type="match status" value="8"/>
</dbReference>
<dbReference type="SUPFAM" id="SSF48452">
    <property type="entry name" value="TPR-like"/>
    <property type="match status" value="1"/>
</dbReference>
<comment type="similarity">
    <text evidence="4">Belongs to the PPR family. PCMP-E subfamily.</text>
</comment>
<dbReference type="InParanoid" id="A0A200PMI1"/>
<dbReference type="InterPro" id="IPR046960">
    <property type="entry name" value="PPR_At4g14850-like_plant"/>
</dbReference>
<keyword evidence="2" id="KW-0677">Repeat</keyword>
<feature type="repeat" description="PPR" evidence="5">
    <location>
        <begin position="585"/>
        <end position="619"/>
    </location>
</feature>
<proteinExistence type="inferred from homology"/>
<dbReference type="FunFam" id="1.25.40.10:FF:000488">
    <property type="entry name" value="Pentatricopeptide repeat-containing protein, mitochondrial"/>
    <property type="match status" value="1"/>
</dbReference>